<comment type="caution">
    <text evidence="3">The sequence shown here is derived from an EMBL/GenBank/DDBJ whole genome shotgun (WGS) entry which is preliminary data.</text>
</comment>
<keyword evidence="2" id="KW-1133">Transmembrane helix</keyword>
<reference evidence="4" key="1">
    <citation type="journal article" date="2019" name="Int. J. Syst. Evol. Microbiol.">
        <title>The Global Catalogue of Microorganisms (GCM) 10K type strain sequencing project: providing services to taxonomists for standard genome sequencing and annotation.</title>
        <authorList>
            <consortium name="The Broad Institute Genomics Platform"/>
            <consortium name="The Broad Institute Genome Sequencing Center for Infectious Disease"/>
            <person name="Wu L."/>
            <person name="Ma J."/>
        </authorList>
    </citation>
    <scope>NUCLEOTIDE SEQUENCE [LARGE SCALE GENOMIC DNA]</scope>
    <source>
        <strain evidence="4">JCM 3115</strain>
    </source>
</reference>
<organism evidence="3 4">
    <name type="scientific">Streptosporangium pseudovulgare</name>
    <dbReference type="NCBI Taxonomy" id="35765"/>
    <lineage>
        <taxon>Bacteria</taxon>
        <taxon>Bacillati</taxon>
        <taxon>Actinomycetota</taxon>
        <taxon>Actinomycetes</taxon>
        <taxon>Streptosporangiales</taxon>
        <taxon>Streptosporangiaceae</taxon>
        <taxon>Streptosporangium</taxon>
    </lineage>
</organism>
<feature type="compositionally biased region" description="Basic and acidic residues" evidence="1">
    <location>
        <begin position="20"/>
        <end position="29"/>
    </location>
</feature>
<evidence type="ECO:0000256" key="2">
    <source>
        <dbReference type="SAM" id="Phobius"/>
    </source>
</evidence>
<dbReference type="Proteomes" id="UP000611554">
    <property type="component" value="Unassembled WGS sequence"/>
</dbReference>
<gene>
    <name evidence="3" type="ORF">GCM10010140_27030</name>
</gene>
<feature type="transmembrane region" description="Helical" evidence="2">
    <location>
        <begin position="226"/>
        <end position="249"/>
    </location>
</feature>
<evidence type="ECO:0000313" key="3">
    <source>
        <dbReference type="EMBL" id="GGP95577.1"/>
    </source>
</evidence>
<name>A0ABQ2QSP1_9ACTN</name>
<keyword evidence="2" id="KW-0812">Transmembrane</keyword>
<evidence type="ECO:0008006" key="5">
    <source>
        <dbReference type="Google" id="ProtNLM"/>
    </source>
</evidence>
<sequence length="352" mass="36564">MPDLPGPPDDRNRPGPPDQPDDRNGRDTPSHPAGPPAGPGRTRERTAVPETPPAPSGAPSAAPAGVIHDIGYRHYEGVRLGRAHAVAALTLHTLRGVFGLGRPARSKIIPFALATVMMFPTIVSIGVMALVKREGIISYTGYATIMQVVIAVFLAAQSPYTVAPDLRFRVLPLYLSRPVRLLDYIGAKVAAMTAAMFLILAVPLTVLFVGELVIDPPGPNHTADYLTALAGAVVLAVALSCLGVAIASFTPRRGLGVAAVIAFYLLTSAVSGALAAMLESANDYTAAAWAWMINPFFLVDAAVQVGLLGAKASGPTTYPAGAGVAVTILAVVALIALSVTALILRYRKAASQ</sequence>
<feature type="transmembrane region" description="Helical" evidence="2">
    <location>
        <begin position="136"/>
        <end position="156"/>
    </location>
</feature>
<evidence type="ECO:0000313" key="4">
    <source>
        <dbReference type="Proteomes" id="UP000611554"/>
    </source>
</evidence>
<feature type="transmembrane region" description="Helical" evidence="2">
    <location>
        <begin position="108"/>
        <end position="131"/>
    </location>
</feature>
<keyword evidence="4" id="KW-1185">Reference proteome</keyword>
<feature type="transmembrane region" description="Helical" evidence="2">
    <location>
        <begin position="288"/>
        <end position="310"/>
    </location>
</feature>
<feature type="transmembrane region" description="Helical" evidence="2">
    <location>
        <begin position="255"/>
        <end position="276"/>
    </location>
</feature>
<feature type="transmembrane region" description="Helical" evidence="2">
    <location>
        <begin position="189"/>
        <end position="214"/>
    </location>
</feature>
<protein>
    <recommendedName>
        <fullName evidence="5">ABC transporter permease</fullName>
    </recommendedName>
</protein>
<feature type="transmembrane region" description="Helical" evidence="2">
    <location>
        <begin position="322"/>
        <end position="344"/>
    </location>
</feature>
<proteinExistence type="predicted"/>
<feature type="region of interest" description="Disordered" evidence="1">
    <location>
        <begin position="1"/>
        <end position="62"/>
    </location>
</feature>
<keyword evidence="2" id="KW-0472">Membrane</keyword>
<accession>A0ABQ2QSP1</accession>
<dbReference type="RefSeq" id="WP_229811225.1">
    <property type="nucleotide sequence ID" value="NZ_BMQJ01000005.1"/>
</dbReference>
<evidence type="ECO:0000256" key="1">
    <source>
        <dbReference type="SAM" id="MobiDB-lite"/>
    </source>
</evidence>
<dbReference type="EMBL" id="BMQJ01000005">
    <property type="protein sequence ID" value="GGP95577.1"/>
    <property type="molecule type" value="Genomic_DNA"/>
</dbReference>